<dbReference type="Gene3D" id="3.30.565.10">
    <property type="entry name" value="Histidine kinase-like ATPase, C-terminal domain"/>
    <property type="match status" value="1"/>
</dbReference>
<keyword evidence="10" id="KW-1133">Transmembrane helix</keyword>
<evidence type="ECO:0000313" key="13">
    <source>
        <dbReference type="EMBL" id="MFK7160076.1"/>
    </source>
</evidence>
<keyword evidence="4" id="KW-1003">Cell membrane</keyword>
<dbReference type="Pfam" id="PF00512">
    <property type="entry name" value="HisKA"/>
    <property type="match status" value="1"/>
</dbReference>
<evidence type="ECO:0000256" key="6">
    <source>
        <dbReference type="ARBA" id="ARBA00022679"/>
    </source>
</evidence>
<dbReference type="InterPro" id="IPR050980">
    <property type="entry name" value="2C_sensor_his_kinase"/>
</dbReference>
<dbReference type="InterPro" id="IPR003660">
    <property type="entry name" value="HAMP_dom"/>
</dbReference>
<dbReference type="RefSeq" id="WP_405337208.1">
    <property type="nucleotide sequence ID" value="NZ_JBANFI010000002.1"/>
</dbReference>
<evidence type="ECO:0000256" key="4">
    <source>
        <dbReference type="ARBA" id="ARBA00022475"/>
    </source>
</evidence>
<dbReference type="InterPro" id="IPR003594">
    <property type="entry name" value="HATPase_dom"/>
</dbReference>
<dbReference type="SMART" id="SM00304">
    <property type="entry name" value="HAMP"/>
    <property type="match status" value="1"/>
</dbReference>
<keyword evidence="7" id="KW-0547">Nucleotide-binding</keyword>
<evidence type="ECO:0000256" key="10">
    <source>
        <dbReference type="SAM" id="Phobius"/>
    </source>
</evidence>
<gene>
    <name evidence="13" type="ORF">V6U78_03385</name>
</gene>
<keyword evidence="8" id="KW-0418">Kinase</keyword>
<keyword evidence="5" id="KW-0597">Phosphoprotein</keyword>
<feature type="domain" description="HAMP" evidence="12">
    <location>
        <begin position="260"/>
        <end position="312"/>
    </location>
</feature>
<dbReference type="EMBL" id="JBANFI010000002">
    <property type="protein sequence ID" value="MFK7160076.1"/>
    <property type="molecule type" value="Genomic_DNA"/>
</dbReference>
<evidence type="ECO:0000256" key="5">
    <source>
        <dbReference type="ARBA" id="ARBA00022553"/>
    </source>
</evidence>
<sequence>MPHRFVRHRLGKVFLRVYLGIFMALLVAVLLSLLLVKVVNQVRLEAYQEQQLSGLMGLFAEELHALAAEDQQTWLDTLNHRIGPQVELISLRAAHLSQREARRLAEARPVLRDHDEQGWAVLWATPLPDQLLQLHFRYMAQEKSRASLVLLQRALLPLSPQQRRVFLQQHQAGFAYPLAILETMPQVVNQRQSALLDQGESVLLLAPDGRSFTGYIQVDAQQWLELGPVFLFDAYPASVIISMAALIVILLALSLWWLLAGLEARLHPLERASRLIAAGNLDARVEVETPDFIGQLARVFNRMAEQVQRLLRTQQEMIHAVSHELRTPVARIRFGLQMIEDLAEDHAQDTAFYQRVMKQTQGVDKDIDELDQLIDEILTYARLGQDKLQLDFQTHDIRALVDEVVQGFQRTHSVIQLQVVCMNEQACSTEADVEARYFQRAVQNLVSNGLRYADQQLIVLIQIEADTLRIDVEDDGPGIPEQDWARVFMPFSRLDDSRTRSSGGYGLGLSIVQRIIYWHRGSALVDRSPRLGGARFSLIFPKEQADDLPPIEYPPQ</sequence>
<dbReference type="Gene3D" id="1.10.8.500">
    <property type="entry name" value="HAMP domain in histidine kinase"/>
    <property type="match status" value="1"/>
</dbReference>
<evidence type="ECO:0000256" key="2">
    <source>
        <dbReference type="ARBA" id="ARBA00004651"/>
    </source>
</evidence>
<dbReference type="InterPro" id="IPR005467">
    <property type="entry name" value="His_kinase_dom"/>
</dbReference>
<dbReference type="GO" id="GO:0005524">
    <property type="term" value="F:ATP binding"/>
    <property type="evidence" value="ECO:0007669"/>
    <property type="project" value="UniProtKB-KW"/>
</dbReference>
<evidence type="ECO:0000313" key="14">
    <source>
        <dbReference type="Proteomes" id="UP001621714"/>
    </source>
</evidence>
<dbReference type="Pfam" id="PF00672">
    <property type="entry name" value="HAMP"/>
    <property type="match status" value="1"/>
</dbReference>
<keyword evidence="10" id="KW-0472">Membrane</keyword>
<proteinExistence type="predicted"/>
<dbReference type="SUPFAM" id="SSF158472">
    <property type="entry name" value="HAMP domain-like"/>
    <property type="match status" value="1"/>
</dbReference>
<evidence type="ECO:0000256" key="9">
    <source>
        <dbReference type="ARBA" id="ARBA00022840"/>
    </source>
</evidence>
<dbReference type="InterPro" id="IPR036097">
    <property type="entry name" value="HisK_dim/P_sf"/>
</dbReference>
<dbReference type="PROSITE" id="PS50109">
    <property type="entry name" value="HIS_KIN"/>
    <property type="match status" value="1"/>
</dbReference>
<dbReference type="PRINTS" id="PR00344">
    <property type="entry name" value="BCTRLSENSOR"/>
</dbReference>
<dbReference type="PANTHER" id="PTHR44936:SF10">
    <property type="entry name" value="SENSOR PROTEIN RSTB"/>
    <property type="match status" value="1"/>
</dbReference>
<reference evidence="13 14" key="1">
    <citation type="submission" date="2024-02" db="EMBL/GenBank/DDBJ databases">
        <title>Marinospirillum sp. MEB 164 isolated from Lonar lake sediment.</title>
        <authorList>
            <person name="Joshi A."/>
            <person name="Thite S."/>
        </authorList>
    </citation>
    <scope>NUCLEOTIDE SEQUENCE [LARGE SCALE GENOMIC DNA]</scope>
    <source>
        <strain evidence="13 14">MEB164</strain>
    </source>
</reference>
<feature type="domain" description="Histidine kinase" evidence="11">
    <location>
        <begin position="320"/>
        <end position="544"/>
    </location>
</feature>
<dbReference type="Proteomes" id="UP001621714">
    <property type="component" value="Unassembled WGS sequence"/>
</dbReference>
<dbReference type="SUPFAM" id="SSF47384">
    <property type="entry name" value="Homodimeric domain of signal transducing histidine kinase"/>
    <property type="match status" value="1"/>
</dbReference>
<evidence type="ECO:0000259" key="11">
    <source>
        <dbReference type="PROSITE" id="PS50109"/>
    </source>
</evidence>
<protein>
    <recommendedName>
        <fullName evidence="3">histidine kinase</fullName>
        <ecNumber evidence="3">2.7.13.3</ecNumber>
    </recommendedName>
</protein>
<dbReference type="Pfam" id="PF02518">
    <property type="entry name" value="HATPase_c"/>
    <property type="match status" value="1"/>
</dbReference>
<dbReference type="EC" id="2.7.13.3" evidence="3"/>
<keyword evidence="10" id="KW-0812">Transmembrane</keyword>
<dbReference type="SUPFAM" id="SSF55874">
    <property type="entry name" value="ATPase domain of HSP90 chaperone/DNA topoisomerase II/histidine kinase"/>
    <property type="match status" value="1"/>
</dbReference>
<dbReference type="PANTHER" id="PTHR44936">
    <property type="entry name" value="SENSOR PROTEIN CREC"/>
    <property type="match status" value="1"/>
</dbReference>
<dbReference type="InterPro" id="IPR036890">
    <property type="entry name" value="HATPase_C_sf"/>
</dbReference>
<dbReference type="SMART" id="SM00387">
    <property type="entry name" value="HATPase_c"/>
    <property type="match status" value="1"/>
</dbReference>
<dbReference type="CDD" id="cd06225">
    <property type="entry name" value="HAMP"/>
    <property type="match status" value="1"/>
</dbReference>
<evidence type="ECO:0000259" key="12">
    <source>
        <dbReference type="PROSITE" id="PS50885"/>
    </source>
</evidence>
<evidence type="ECO:0000256" key="1">
    <source>
        <dbReference type="ARBA" id="ARBA00000085"/>
    </source>
</evidence>
<feature type="transmembrane region" description="Helical" evidence="10">
    <location>
        <begin position="234"/>
        <end position="259"/>
    </location>
</feature>
<organism evidence="13 14">
    <name type="scientific">Marinospirillum alkalitolerans</name>
    <dbReference type="NCBI Taxonomy" id="3123374"/>
    <lineage>
        <taxon>Bacteria</taxon>
        <taxon>Pseudomonadati</taxon>
        <taxon>Pseudomonadota</taxon>
        <taxon>Gammaproteobacteria</taxon>
        <taxon>Oceanospirillales</taxon>
        <taxon>Oceanospirillaceae</taxon>
        <taxon>Marinospirillum</taxon>
    </lineage>
</organism>
<name>A0ABW8PW96_9GAMM</name>
<dbReference type="InterPro" id="IPR004358">
    <property type="entry name" value="Sig_transdc_His_kin-like_C"/>
</dbReference>
<evidence type="ECO:0000256" key="7">
    <source>
        <dbReference type="ARBA" id="ARBA00022741"/>
    </source>
</evidence>
<keyword evidence="14" id="KW-1185">Reference proteome</keyword>
<feature type="transmembrane region" description="Helical" evidence="10">
    <location>
        <begin position="13"/>
        <end position="36"/>
    </location>
</feature>
<comment type="subcellular location">
    <subcellularLocation>
        <location evidence="2">Cell membrane</location>
        <topology evidence="2">Multi-pass membrane protein</topology>
    </subcellularLocation>
</comment>
<accession>A0ABW8PW96</accession>
<dbReference type="CDD" id="cd00082">
    <property type="entry name" value="HisKA"/>
    <property type="match status" value="1"/>
</dbReference>
<evidence type="ECO:0000256" key="3">
    <source>
        <dbReference type="ARBA" id="ARBA00012438"/>
    </source>
</evidence>
<evidence type="ECO:0000256" key="8">
    <source>
        <dbReference type="ARBA" id="ARBA00022777"/>
    </source>
</evidence>
<comment type="caution">
    <text evidence="13">The sequence shown here is derived from an EMBL/GenBank/DDBJ whole genome shotgun (WGS) entry which is preliminary data.</text>
</comment>
<keyword evidence="9 13" id="KW-0067">ATP-binding</keyword>
<dbReference type="PROSITE" id="PS50885">
    <property type="entry name" value="HAMP"/>
    <property type="match status" value="1"/>
</dbReference>
<keyword evidence="6" id="KW-0808">Transferase</keyword>
<comment type="catalytic activity">
    <reaction evidence="1">
        <text>ATP + protein L-histidine = ADP + protein N-phospho-L-histidine.</text>
        <dbReference type="EC" id="2.7.13.3"/>
    </reaction>
</comment>
<dbReference type="Gene3D" id="1.10.287.130">
    <property type="match status" value="1"/>
</dbReference>
<dbReference type="SMART" id="SM00388">
    <property type="entry name" value="HisKA"/>
    <property type="match status" value="1"/>
</dbReference>
<dbReference type="InterPro" id="IPR003661">
    <property type="entry name" value="HisK_dim/P_dom"/>
</dbReference>